<feature type="compositionally biased region" description="Basic and acidic residues" evidence="1">
    <location>
        <begin position="181"/>
        <end position="191"/>
    </location>
</feature>
<feature type="compositionally biased region" description="Basic and acidic residues" evidence="1">
    <location>
        <begin position="1"/>
        <end position="25"/>
    </location>
</feature>
<protein>
    <submittedName>
        <fullName evidence="2">Uncharacterized protein</fullName>
    </submittedName>
</protein>
<organism evidence="2 3">
    <name type="scientific">Stylosanthes scabra</name>
    <dbReference type="NCBI Taxonomy" id="79078"/>
    <lineage>
        <taxon>Eukaryota</taxon>
        <taxon>Viridiplantae</taxon>
        <taxon>Streptophyta</taxon>
        <taxon>Embryophyta</taxon>
        <taxon>Tracheophyta</taxon>
        <taxon>Spermatophyta</taxon>
        <taxon>Magnoliopsida</taxon>
        <taxon>eudicotyledons</taxon>
        <taxon>Gunneridae</taxon>
        <taxon>Pentapetalae</taxon>
        <taxon>rosids</taxon>
        <taxon>fabids</taxon>
        <taxon>Fabales</taxon>
        <taxon>Fabaceae</taxon>
        <taxon>Papilionoideae</taxon>
        <taxon>50 kb inversion clade</taxon>
        <taxon>dalbergioids sensu lato</taxon>
        <taxon>Dalbergieae</taxon>
        <taxon>Pterocarpus clade</taxon>
        <taxon>Stylosanthes</taxon>
    </lineage>
</organism>
<accession>A0ABU6S5Q6</accession>
<feature type="region of interest" description="Disordered" evidence="1">
    <location>
        <begin position="1"/>
        <end position="35"/>
    </location>
</feature>
<evidence type="ECO:0000256" key="1">
    <source>
        <dbReference type="SAM" id="MobiDB-lite"/>
    </source>
</evidence>
<dbReference type="Proteomes" id="UP001341840">
    <property type="component" value="Unassembled WGS sequence"/>
</dbReference>
<feature type="compositionally biased region" description="Basic and acidic residues" evidence="1">
    <location>
        <begin position="203"/>
        <end position="212"/>
    </location>
</feature>
<proteinExistence type="predicted"/>
<name>A0ABU6S5Q6_9FABA</name>
<dbReference type="EMBL" id="JASCZI010060438">
    <property type="protein sequence ID" value="MED6131446.1"/>
    <property type="molecule type" value="Genomic_DNA"/>
</dbReference>
<sequence length="212" mass="23665">MPKKVRDNASKKAWGKENGRPNEHGPKKKGKEVPTSRYGSVCRFSDVVDVLFRKWHARKVRSIHHLCRELPTIVEEDMGSTDQQLLASLEDLKQNVPCITFGSCVRGSLWGTKLGYKNVAESDYSIPYTMCGGHMQRRIEAGWCGDRKPLMMGNGVHLNSFINVVVLAKYSSEGGHHHVSREREQSRELGDKGTAGGADDNDIVTRREDTGA</sequence>
<evidence type="ECO:0000313" key="3">
    <source>
        <dbReference type="Proteomes" id="UP001341840"/>
    </source>
</evidence>
<comment type="caution">
    <text evidence="2">The sequence shown here is derived from an EMBL/GenBank/DDBJ whole genome shotgun (WGS) entry which is preliminary data.</text>
</comment>
<reference evidence="2 3" key="1">
    <citation type="journal article" date="2023" name="Plants (Basel)">
        <title>Bridging the Gap: Combining Genomics and Transcriptomics Approaches to Understand Stylosanthes scabra, an Orphan Legume from the Brazilian Caatinga.</title>
        <authorList>
            <person name="Ferreira-Neto J.R.C."/>
            <person name="da Silva M.D."/>
            <person name="Binneck E."/>
            <person name="de Melo N.F."/>
            <person name="da Silva R.H."/>
            <person name="de Melo A.L.T.M."/>
            <person name="Pandolfi V."/>
            <person name="Bustamante F.O."/>
            <person name="Brasileiro-Vidal A.C."/>
            <person name="Benko-Iseppon A.M."/>
        </authorList>
    </citation>
    <scope>NUCLEOTIDE SEQUENCE [LARGE SCALE GENOMIC DNA]</scope>
    <source>
        <tissue evidence="2">Leaves</tissue>
    </source>
</reference>
<evidence type="ECO:0000313" key="2">
    <source>
        <dbReference type="EMBL" id="MED6131446.1"/>
    </source>
</evidence>
<keyword evidence="3" id="KW-1185">Reference proteome</keyword>
<feature type="region of interest" description="Disordered" evidence="1">
    <location>
        <begin position="176"/>
        <end position="212"/>
    </location>
</feature>
<gene>
    <name evidence="2" type="ORF">PIB30_009927</name>
</gene>